<name>A0ACD5YZH1_AVESA</name>
<organism evidence="1 2">
    <name type="scientific">Avena sativa</name>
    <name type="common">Oat</name>
    <dbReference type="NCBI Taxonomy" id="4498"/>
    <lineage>
        <taxon>Eukaryota</taxon>
        <taxon>Viridiplantae</taxon>
        <taxon>Streptophyta</taxon>
        <taxon>Embryophyta</taxon>
        <taxon>Tracheophyta</taxon>
        <taxon>Spermatophyta</taxon>
        <taxon>Magnoliopsida</taxon>
        <taxon>Liliopsida</taxon>
        <taxon>Poales</taxon>
        <taxon>Poaceae</taxon>
        <taxon>BOP clade</taxon>
        <taxon>Pooideae</taxon>
        <taxon>Poodae</taxon>
        <taxon>Poeae</taxon>
        <taxon>Poeae Chloroplast Group 1 (Aveneae type)</taxon>
        <taxon>Aveninae</taxon>
        <taxon>Avena</taxon>
    </lineage>
</organism>
<dbReference type="EnsemblPlants" id="AVESA.00010b.r2.6CG1098480.1">
    <property type="protein sequence ID" value="AVESA.00010b.r2.6CG1098480.1.CDS"/>
    <property type="gene ID" value="AVESA.00010b.r2.6CG1098480"/>
</dbReference>
<evidence type="ECO:0000313" key="2">
    <source>
        <dbReference type="Proteomes" id="UP001732700"/>
    </source>
</evidence>
<dbReference type="Proteomes" id="UP001732700">
    <property type="component" value="Chromosome 6C"/>
</dbReference>
<sequence length="361" mass="41118">MSGEQHETINVVGPKRASVCEAQSEAAAAALRQISSDPLNIKVLDPSHVRCEEMKLYCKKVFKKTIGMQHLLTMLLSGWADCTHEIEKSYDPLFHFVTQDPHHPGNLTAKLIRLHVGKQLLKIAESSLQRFSVLDSEVTALKIRQRDARTLIRDHLNDGPLVRILERPCEAKVSMKFFLRETMLFLGWDQPEFSTSCQPNNVYVCEVYLQQEHSNVIPNTGRVCIKGDEEVYEARAMESAAAAAMLYLEKSMCIRVADLNYTKRSQAEVHIAEVDRLFNTTSSLVAEVRSEWEEVMEAISICDDHYRKMVMKHPVEDHSNNAHKVKLECAEVVAQLYKTCLADMRDGQCWFKSFSKSLSKE</sequence>
<accession>A0ACD5YZH1</accession>
<proteinExistence type="predicted"/>
<reference evidence="1" key="1">
    <citation type="submission" date="2021-05" db="EMBL/GenBank/DDBJ databases">
        <authorList>
            <person name="Scholz U."/>
            <person name="Mascher M."/>
            <person name="Fiebig A."/>
        </authorList>
    </citation>
    <scope>NUCLEOTIDE SEQUENCE [LARGE SCALE GENOMIC DNA]</scope>
</reference>
<protein>
    <submittedName>
        <fullName evidence="1">Uncharacterized protein</fullName>
    </submittedName>
</protein>
<reference evidence="1" key="2">
    <citation type="submission" date="2025-09" db="UniProtKB">
        <authorList>
            <consortium name="EnsemblPlants"/>
        </authorList>
    </citation>
    <scope>IDENTIFICATION</scope>
</reference>
<evidence type="ECO:0000313" key="1">
    <source>
        <dbReference type="EnsemblPlants" id="AVESA.00010b.r2.6CG1098480.1.CDS"/>
    </source>
</evidence>
<keyword evidence="2" id="KW-1185">Reference proteome</keyword>